<keyword evidence="3" id="KW-0732">Signal</keyword>
<organism evidence="7 8">
    <name type="scientific">Chitinophaga agrisoli</name>
    <dbReference type="NCBI Taxonomy" id="2607653"/>
    <lineage>
        <taxon>Bacteria</taxon>
        <taxon>Pseudomonadati</taxon>
        <taxon>Bacteroidota</taxon>
        <taxon>Chitinophagia</taxon>
        <taxon>Chitinophagales</taxon>
        <taxon>Chitinophagaceae</taxon>
        <taxon>Chitinophaga</taxon>
    </lineage>
</organism>
<dbReference type="GO" id="GO:0006508">
    <property type="term" value="P:proteolysis"/>
    <property type="evidence" value="ECO:0007669"/>
    <property type="project" value="UniProtKB-KW"/>
</dbReference>
<comment type="similarity">
    <text evidence="1">Belongs to the peptidase C40 family.</text>
</comment>
<dbReference type="PROSITE" id="PS51935">
    <property type="entry name" value="NLPC_P60"/>
    <property type="match status" value="1"/>
</dbReference>
<evidence type="ECO:0000256" key="3">
    <source>
        <dbReference type="ARBA" id="ARBA00022729"/>
    </source>
</evidence>
<dbReference type="PANTHER" id="PTHR47360">
    <property type="entry name" value="MUREIN DD-ENDOPEPTIDASE MEPS/MUREIN LD-CARBOXYPEPTIDASE"/>
    <property type="match status" value="1"/>
</dbReference>
<keyword evidence="4" id="KW-0378">Hydrolase</keyword>
<dbReference type="SUPFAM" id="SSF54001">
    <property type="entry name" value="Cysteine proteinases"/>
    <property type="match status" value="1"/>
</dbReference>
<name>A0A5B2VKE1_9BACT</name>
<evidence type="ECO:0000313" key="8">
    <source>
        <dbReference type="Proteomes" id="UP000324611"/>
    </source>
</evidence>
<evidence type="ECO:0000256" key="1">
    <source>
        <dbReference type="ARBA" id="ARBA00007074"/>
    </source>
</evidence>
<dbReference type="PROSITE" id="PS51257">
    <property type="entry name" value="PROKAR_LIPOPROTEIN"/>
    <property type="match status" value="1"/>
</dbReference>
<accession>A0A5B2VKE1</accession>
<dbReference type="GO" id="GO:0008234">
    <property type="term" value="F:cysteine-type peptidase activity"/>
    <property type="evidence" value="ECO:0007669"/>
    <property type="project" value="UniProtKB-KW"/>
</dbReference>
<protein>
    <submittedName>
        <fullName evidence="7">NlpC/P60 family protein</fullName>
    </submittedName>
</protein>
<dbReference type="PANTHER" id="PTHR47360:SF1">
    <property type="entry name" value="ENDOPEPTIDASE NLPC-RELATED"/>
    <property type="match status" value="1"/>
</dbReference>
<keyword evidence="8" id="KW-1185">Reference proteome</keyword>
<dbReference type="RefSeq" id="WP_149840327.1">
    <property type="nucleotide sequence ID" value="NZ_VUOC01000004.1"/>
</dbReference>
<reference evidence="7 8" key="2">
    <citation type="submission" date="2019-09" db="EMBL/GenBank/DDBJ databases">
        <authorList>
            <person name="Jin C."/>
        </authorList>
    </citation>
    <scope>NUCLEOTIDE SEQUENCE [LARGE SCALE GENOMIC DNA]</scope>
    <source>
        <strain evidence="7 8">BN140078</strain>
    </source>
</reference>
<dbReference type="InterPro" id="IPR038765">
    <property type="entry name" value="Papain-like_cys_pep_sf"/>
</dbReference>
<evidence type="ECO:0000313" key="7">
    <source>
        <dbReference type="EMBL" id="KAA2239148.1"/>
    </source>
</evidence>
<evidence type="ECO:0000259" key="6">
    <source>
        <dbReference type="PROSITE" id="PS51935"/>
    </source>
</evidence>
<evidence type="ECO:0000256" key="5">
    <source>
        <dbReference type="ARBA" id="ARBA00022807"/>
    </source>
</evidence>
<evidence type="ECO:0000256" key="2">
    <source>
        <dbReference type="ARBA" id="ARBA00022670"/>
    </source>
</evidence>
<dbReference type="EMBL" id="VUOC01000004">
    <property type="protein sequence ID" value="KAA2239148.1"/>
    <property type="molecule type" value="Genomic_DNA"/>
</dbReference>
<keyword evidence="5" id="KW-0788">Thiol protease</keyword>
<proteinExistence type="inferred from homology"/>
<reference evidence="7 8" key="1">
    <citation type="submission" date="2019-09" db="EMBL/GenBank/DDBJ databases">
        <title>Chitinophaga ginsengihumi sp. nov., isolated from soil of ginseng rhizosphere.</title>
        <authorList>
            <person name="Lee J."/>
        </authorList>
    </citation>
    <scope>NUCLEOTIDE SEQUENCE [LARGE SCALE GENOMIC DNA]</scope>
    <source>
        <strain evidence="7 8">BN140078</strain>
    </source>
</reference>
<dbReference type="AlphaFoldDB" id="A0A5B2VKE1"/>
<evidence type="ECO:0000256" key="4">
    <source>
        <dbReference type="ARBA" id="ARBA00022801"/>
    </source>
</evidence>
<comment type="caution">
    <text evidence="7">The sequence shown here is derived from an EMBL/GenBank/DDBJ whole genome shotgun (WGS) entry which is preliminary data.</text>
</comment>
<dbReference type="Gene3D" id="3.90.1720.10">
    <property type="entry name" value="endopeptidase domain like (from Nostoc punctiforme)"/>
    <property type="match status" value="1"/>
</dbReference>
<sequence length="210" mass="23555">MGIRKGTWCIVIVMSVWGLSSCSLVKKPVSQPASKSRVSLNSLKSTKARSYPTTPVSLTITGASTDLEKAQAWQFKYAQMLDVAVEEVNNYRLYGFIEDWWGTPYRMGGKNKEGIDCSGFVTTLMSVVFQLSFSGTSQQMYEHAKRLRSRSELQEGDLVFFSIGQKRVSHVGIYLDHDRFVHASSSAGVMISDLNEAYWTRYYTGAGRVE</sequence>
<dbReference type="Pfam" id="PF00877">
    <property type="entry name" value="NLPC_P60"/>
    <property type="match status" value="1"/>
</dbReference>
<dbReference type="InterPro" id="IPR000064">
    <property type="entry name" value="NLP_P60_dom"/>
</dbReference>
<keyword evidence="2" id="KW-0645">Protease</keyword>
<dbReference type="Proteomes" id="UP000324611">
    <property type="component" value="Unassembled WGS sequence"/>
</dbReference>
<feature type="domain" description="NlpC/P60" evidence="6">
    <location>
        <begin position="78"/>
        <end position="210"/>
    </location>
</feature>
<dbReference type="InterPro" id="IPR052062">
    <property type="entry name" value="Murein_DD/LD_carboxypeptidase"/>
</dbReference>
<gene>
    <name evidence="7" type="ORF">F0L74_23355</name>
</gene>